<sequence>MIKKPFVGQSTLASDLLNLIHSDICGPFKLKFEVENQTGRKIKTLQSDRDAEYLSGEFLNYLKENMILSQWTPLGTLQLNNVSERRNRTLLDMV</sequence>
<dbReference type="InterPro" id="IPR039537">
    <property type="entry name" value="Retrotran_Ty1/copia-like"/>
</dbReference>
<name>A0AAW2XDH0_9LAMI</name>
<organism evidence="1">
    <name type="scientific">Sesamum latifolium</name>
    <dbReference type="NCBI Taxonomy" id="2727402"/>
    <lineage>
        <taxon>Eukaryota</taxon>
        <taxon>Viridiplantae</taxon>
        <taxon>Streptophyta</taxon>
        <taxon>Embryophyta</taxon>
        <taxon>Tracheophyta</taxon>
        <taxon>Spermatophyta</taxon>
        <taxon>Magnoliopsida</taxon>
        <taxon>eudicotyledons</taxon>
        <taxon>Gunneridae</taxon>
        <taxon>Pentapetalae</taxon>
        <taxon>asterids</taxon>
        <taxon>lamiids</taxon>
        <taxon>Lamiales</taxon>
        <taxon>Pedaliaceae</taxon>
        <taxon>Sesamum</taxon>
    </lineage>
</organism>
<protein>
    <recommendedName>
        <fullName evidence="2">Integrase catalytic domain-containing protein</fullName>
    </recommendedName>
</protein>
<evidence type="ECO:0000313" key="1">
    <source>
        <dbReference type="EMBL" id="KAL0451655.1"/>
    </source>
</evidence>
<gene>
    <name evidence="1" type="ORF">Slati_1143600</name>
</gene>
<comment type="caution">
    <text evidence="1">The sequence shown here is derived from an EMBL/GenBank/DDBJ whole genome shotgun (WGS) entry which is preliminary data.</text>
</comment>
<dbReference type="AlphaFoldDB" id="A0AAW2XDH0"/>
<reference evidence="1" key="2">
    <citation type="journal article" date="2024" name="Plant">
        <title>Genomic evolution and insights into agronomic trait innovations of Sesamum species.</title>
        <authorList>
            <person name="Miao H."/>
            <person name="Wang L."/>
            <person name="Qu L."/>
            <person name="Liu H."/>
            <person name="Sun Y."/>
            <person name="Le M."/>
            <person name="Wang Q."/>
            <person name="Wei S."/>
            <person name="Zheng Y."/>
            <person name="Lin W."/>
            <person name="Duan Y."/>
            <person name="Cao H."/>
            <person name="Xiong S."/>
            <person name="Wang X."/>
            <person name="Wei L."/>
            <person name="Li C."/>
            <person name="Ma Q."/>
            <person name="Ju M."/>
            <person name="Zhao R."/>
            <person name="Li G."/>
            <person name="Mu C."/>
            <person name="Tian Q."/>
            <person name="Mei H."/>
            <person name="Zhang T."/>
            <person name="Gao T."/>
            <person name="Zhang H."/>
        </authorList>
    </citation>
    <scope>NUCLEOTIDE SEQUENCE</scope>
    <source>
        <strain evidence="1">KEN1</strain>
    </source>
</reference>
<proteinExistence type="predicted"/>
<dbReference type="GO" id="GO:0003676">
    <property type="term" value="F:nucleic acid binding"/>
    <property type="evidence" value="ECO:0007669"/>
    <property type="project" value="InterPro"/>
</dbReference>
<dbReference type="Gene3D" id="3.30.420.10">
    <property type="entry name" value="Ribonuclease H-like superfamily/Ribonuclease H"/>
    <property type="match status" value="1"/>
</dbReference>
<dbReference type="InterPro" id="IPR036397">
    <property type="entry name" value="RNaseH_sf"/>
</dbReference>
<dbReference type="SUPFAM" id="SSF53098">
    <property type="entry name" value="Ribonuclease H-like"/>
    <property type="match status" value="1"/>
</dbReference>
<dbReference type="InterPro" id="IPR012337">
    <property type="entry name" value="RNaseH-like_sf"/>
</dbReference>
<dbReference type="PANTHER" id="PTHR42648:SF27">
    <property type="entry name" value="RNA-DIRECTED DNA POLYMERASE"/>
    <property type="match status" value="1"/>
</dbReference>
<dbReference type="PANTHER" id="PTHR42648">
    <property type="entry name" value="TRANSPOSASE, PUTATIVE-RELATED"/>
    <property type="match status" value="1"/>
</dbReference>
<evidence type="ECO:0008006" key="2">
    <source>
        <dbReference type="Google" id="ProtNLM"/>
    </source>
</evidence>
<dbReference type="EMBL" id="JACGWN010000004">
    <property type="protein sequence ID" value="KAL0451655.1"/>
    <property type="molecule type" value="Genomic_DNA"/>
</dbReference>
<accession>A0AAW2XDH0</accession>
<reference evidence="1" key="1">
    <citation type="submission" date="2020-06" db="EMBL/GenBank/DDBJ databases">
        <authorList>
            <person name="Li T."/>
            <person name="Hu X."/>
            <person name="Zhang T."/>
            <person name="Song X."/>
            <person name="Zhang H."/>
            <person name="Dai N."/>
            <person name="Sheng W."/>
            <person name="Hou X."/>
            <person name="Wei L."/>
        </authorList>
    </citation>
    <scope>NUCLEOTIDE SEQUENCE</scope>
    <source>
        <strain evidence="1">KEN1</strain>
        <tissue evidence="1">Leaf</tissue>
    </source>
</reference>